<sequence length="241" mass="27486">MTKENIINYWDKRASSFSTDKVAELESNHAEKWLNEINCLKKIEPGMRILDIGTGAGFLAILCAQQQANIVGIDLSSDMIKAAKENVQKFNQHVTFQVMDAEQLLFEDGTFDLVIARNVTWLLPNTTKAYSEWLRVLKVDGTLINIDADYGNTSFESYNDIPNNHAHHKLGKQMLHESEALKNSITINSHRRPQYDKSILTQLGIPSIHIDESVYKRIYDEQDRFYNPTPIFLISATKPSL</sequence>
<dbReference type="AlphaFoldDB" id="A0A3A0W7R8"/>
<evidence type="ECO:0000313" key="3">
    <source>
        <dbReference type="Proteomes" id="UP000265541"/>
    </source>
</evidence>
<dbReference type="RefSeq" id="WP_119483893.1">
    <property type="nucleotide sequence ID" value="NZ_QYJN01000001.1"/>
</dbReference>
<feature type="domain" description="Methyltransferase" evidence="1">
    <location>
        <begin position="44"/>
        <end position="179"/>
    </location>
</feature>
<organism evidence="2 3">
    <name type="scientific">Staphylococcus gallinarum</name>
    <dbReference type="NCBI Taxonomy" id="1293"/>
    <lineage>
        <taxon>Bacteria</taxon>
        <taxon>Bacillati</taxon>
        <taxon>Bacillota</taxon>
        <taxon>Bacilli</taxon>
        <taxon>Bacillales</taxon>
        <taxon>Staphylococcaceae</taxon>
        <taxon>Staphylococcus</taxon>
    </lineage>
</organism>
<proteinExistence type="predicted"/>
<evidence type="ECO:0000313" key="2">
    <source>
        <dbReference type="EMBL" id="RIP37078.1"/>
    </source>
</evidence>
<evidence type="ECO:0000259" key="1">
    <source>
        <dbReference type="Pfam" id="PF13847"/>
    </source>
</evidence>
<dbReference type="GO" id="GO:0032259">
    <property type="term" value="P:methylation"/>
    <property type="evidence" value="ECO:0007669"/>
    <property type="project" value="UniProtKB-KW"/>
</dbReference>
<dbReference type="InterPro" id="IPR025714">
    <property type="entry name" value="Methyltranfer_dom"/>
</dbReference>
<dbReference type="CDD" id="cd02440">
    <property type="entry name" value="AdoMet_MTases"/>
    <property type="match status" value="1"/>
</dbReference>
<gene>
    <name evidence="2" type="ORF">BUZ14_00605</name>
</gene>
<dbReference type="EMBL" id="QYJN01000001">
    <property type="protein sequence ID" value="RIP37078.1"/>
    <property type="molecule type" value="Genomic_DNA"/>
</dbReference>
<keyword evidence="2" id="KW-0489">Methyltransferase</keyword>
<dbReference type="PANTHER" id="PTHR43591:SF24">
    <property type="entry name" value="2-METHOXY-6-POLYPRENYL-1,4-BENZOQUINOL METHYLASE, MITOCHONDRIAL"/>
    <property type="match status" value="1"/>
</dbReference>
<dbReference type="GO" id="GO:0008168">
    <property type="term" value="F:methyltransferase activity"/>
    <property type="evidence" value="ECO:0007669"/>
    <property type="project" value="UniProtKB-KW"/>
</dbReference>
<comment type="caution">
    <text evidence="2">The sequence shown here is derived from an EMBL/GenBank/DDBJ whole genome shotgun (WGS) entry which is preliminary data.</text>
</comment>
<dbReference type="InterPro" id="IPR029063">
    <property type="entry name" value="SAM-dependent_MTases_sf"/>
</dbReference>
<dbReference type="PANTHER" id="PTHR43591">
    <property type="entry name" value="METHYLTRANSFERASE"/>
    <property type="match status" value="1"/>
</dbReference>
<accession>A0A3A0W7R8</accession>
<dbReference type="Pfam" id="PF13847">
    <property type="entry name" value="Methyltransf_31"/>
    <property type="match status" value="1"/>
</dbReference>
<dbReference type="OrthoDB" id="43862at2"/>
<dbReference type="Proteomes" id="UP000265541">
    <property type="component" value="Unassembled WGS sequence"/>
</dbReference>
<protein>
    <submittedName>
        <fullName evidence="2">Class I SAM-dependent methyltransferase</fullName>
    </submittedName>
</protein>
<dbReference type="Gene3D" id="3.40.50.150">
    <property type="entry name" value="Vaccinia Virus protein VP39"/>
    <property type="match status" value="1"/>
</dbReference>
<reference evidence="2 3" key="1">
    <citation type="journal article" date="2016" name="Front. Microbiol.">
        <title>Comprehensive Phylogenetic Analysis of Bovine Non-aureus Staphylococci Species Based on Whole-Genome Sequencing.</title>
        <authorList>
            <person name="Naushad S."/>
            <person name="Barkema H.W."/>
            <person name="Luby C."/>
            <person name="Condas L.A."/>
            <person name="Nobrega D.B."/>
            <person name="Carson D.A."/>
            <person name="De Buck J."/>
        </authorList>
    </citation>
    <scope>NUCLEOTIDE SEQUENCE [LARGE SCALE GENOMIC DNA]</scope>
    <source>
        <strain evidence="2 3">SNUC 4781</strain>
    </source>
</reference>
<dbReference type="SUPFAM" id="SSF53335">
    <property type="entry name" value="S-adenosyl-L-methionine-dependent methyltransferases"/>
    <property type="match status" value="1"/>
</dbReference>
<name>A0A3A0W7R8_STAGA</name>
<keyword evidence="2" id="KW-0808">Transferase</keyword>